<gene>
    <name evidence="2" type="ORF">Q604_UNBC01965G0001</name>
</gene>
<feature type="compositionally biased region" description="Polar residues" evidence="1">
    <location>
        <begin position="24"/>
        <end position="48"/>
    </location>
</feature>
<feature type="region of interest" description="Disordered" evidence="1">
    <location>
        <begin position="23"/>
        <end position="97"/>
    </location>
</feature>
<proteinExistence type="predicted"/>
<protein>
    <submittedName>
        <fullName evidence="2">Aggregation substance</fullName>
    </submittedName>
</protein>
<comment type="caution">
    <text evidence="2">The sequence shown here is derived from an EMBL/GenBank/DDBJ whole genome shotgun (WGS) entry which is preliminary data.</text>
</comment>
<dbReference type="EMBL" id="AZMM01001965">
    <property type="protein sequence ID" value="ETJ44007.1"/>
    <property type="molecule type" value="Genomic_DNA"/>
</dbReference>
<dbReference type="AlphaFoldDB" id="W1YNF0"/>
<evidence type="ECO:0000256" key="1">
    <source>
        <dbReference type="SAM" id="MobiDB-lite"/>
    </source>
</evidence>
<reference evidence="2" key="1">
    <citation type="submission" date="2013-12" db="EMBL/GenBank/DDBJ databases">
        <title>A Varibaculum cambriense genome reconstructed from a premature infant gut community with otherwise low bacterial novelty that shifts toward anaerobic metabolism during the third week of life.</title>
        <authorList>
            <person name="Brown C.T."/>
            <person name="Sharon I."/>
            <person name="Thomas B.C."/>
            <person name="Castelle C.J."/>
            <person name="Morowitz M.J."/>
            <person name="Banfield J.F."/>
        </authorList>
    </citation>
    <scope>NUCLEOTIDE SEQUENCE</scope>
</reference>
<feature type="non-terminal residue" evidence="2">
    <location>
        <position position="97"/>
    </location>
</feature>
<accession>W1YNF0</accession>
<feature type="compositionally biased region" description="Basic and acidic residues" evidence="1">
    <location>
        <begin position="64"/>
        <end position="74"/>
    </location>
</feature>
<evidence type="ECO:0000313" key="2">
    <source>
        <dbReference type="EMBL" id="ETJ44007.1"/>
    </source>
</evidence>
<feature type="non-terminal residue" evidence="2">
    <location>
        <position position="1"/>
    </location>
</feature>
<feature type="compositionally biased region" description="Polar residues" evidence="1">
    <location>
        <begin position="75"/>
        <end position="97"/>
    </location>
</feature>
<name>W1YNF0_9ZZZZ</name>
<sequence length="97" mass="9972">LFIGVLGVAGLATDNVQAAELDTQPETTMVQPDNPDSQVGSTTPNTAVTEEATVQKDTTSQPTKVEEVASEKNGAEQSSATPNDTTNVQQPTVGAVT</sequence>
<organism evidence="2">
    <name type="scientific">human gut metagenome</name>
    <dbReference type="NCBI Taxonomy" id="408170"/>
    <lineage>
        <taxon>unclassified sequences</taxon>
        <taxon>metagenomes</taxon>
        <taxon>organismal metagenomes</taxon>
    </lineage>
</organism>